<evidence type="ECO:0000313" key="7">
    <source>
        <dbReference type="EMBL" id="KAJ8934664.1"/>
    </source>
</evidence>
<evidence type="ECO:0000256" key="1">
    <source>
        <dbReference type="ARBA" id="ARBA00004613"/>
    </source>
</evidence>
<organism evidence="7 8">
    <name type="scientific">Rhamnusium bicolor</name>
    <dbReference type="NCBI Taxonomy" id="1586634"/>
    <lineage>
        <taxon>Eukaryota</taxon>
        <taxon>Metazoa</taxon>
        <taxon>Ecdysozoa</taxon>
        <taxon>Arthropoda</taxon>
        <taxon>Hexapoda</taxon>
        <taxon>Insecta</taxon>
        <taxon>Pterygota</taxon>
        <taxon>Neoptera</taxon>
        <taxon>Endopterygota</taxon>
        <taxon>Coleoptera</taxon>
        <taxon>Polyphaga</taxon>
        <taxon>Cucujiformia</taxon>
        <taxon>Chrysomeloidea</taxon>
        <taxon>Cerambycidae</taxon>
        <taxon>Lepturinae</taxon>
        <taxon>Rhagiini</taxon>
        <taxon>Rhamnusium</taxon>
    </lineage>
</organism>
<dbReference type="GO" id="GO:0005509">
    <property type="term" value="F:calcium ion binding"/>
    <property type="evidence" value="ECO:0007669"/>
    <property type="project" value="InterPro"/>
</dbReference>
<evidence type="ECO:0000256" key="2">
    <source>
        <dbReference type="ARBA" id="ARBA00022525"/>
    </source>
</evidence>
<dbReference type="Pfam" id="PF10591">
    <property type="entry name" value="SPARC_Ca_bdg"/>
    <property type="match status" value="1"/>
</dbReference>
<comment type="subcellular location">
    <subcellularLocation>
        <location evidence="1">Secreted</location>
    </subcellularLocation>
</comment>
<evidence type="ECO:0000256" key="4">
    <source>
        <dbReference type="ARBA" id="ARBA00023157"/>
    </source>
</evidence>
<keyword evidence="4" id="KW-1015">Disulfide bond</keyword>
<accession>A0AAV8X9I4</accession>
<dbReference type="EMBL" id="JANEYF010003689">
    <property type="protein sequence ID" value="KAJ8934664.1"/>
    <property type="molecule type" value="Genomic_DNA"/>
</dbReference>
<name>A0AAV8X9I4_9CUCU</name>
<sequence>MCYRLDSGKNDTDTVVITWKFQMLDQNGDDILDKMEYKDLRKVAKKAVKPKRCAKNFPRSCDVDGDQLISLQEWAECLTRDGMDGRC</sequence>
<evidence type="ECO:0000256" key="5">
    <source>
        <dbReference type="ARBA" id="ARBA00023180"/>
    </source>
</evidence>
<dbReference type="GO" id="GO:0005576">
    <property type="term" value="C:extracellular region"/>
    <property type="evidence" value="ECO:0007669"/>
    <property type="project" value="UniProtKB-SubCell"/>
</dbReference>
<keyword evidence="8" id="KW-1185">Reference proteome</keyword>
<evidence type="ECO:0000313" key="8">
    <source>
        <dbReference type="Proteomes" id="UP001162156"/>
    </source>
</evidence>
<keyword evidence="2" id="KW-0964">Secreted</keyword>
<protein>
    <recommendedName>
        <fullName evidence="6">SPARC/Testican calcium-binding domain-containing protein</fullName>
    </recommendedName>
</protein>
<reference evidence="7" key="1">
    <citation type="journal article" date="2023" name="Insect Mol. Biol.">
        <title>Genome sequencing provides insights into the evolution of gene families encoding plant cell wall-degrading enzymes in longhorned beetles.</title>
        <authorList>
            <person name="Shin N.R."/>
            <person name="Okamura Y."/>
            <person name="Kirsch R."/>
            <person name="Pauchet Y."/>
        </authorList>
    </citation>
    <scope>NUCLEOTIDE SEQUENCE</scope>
    <source>
        <strain evidence="7">RBIC_L_NR</strain>
    </source>
</reference>
<evidence type="ECO:0000259" key="6">
    <source>
        <dbReference type="Pfam" id="PF10591"/>
    </source>
</evidence>
<proteinExistence type="predicted"/>
<keyword evidence="5" id="KW-0325">Glycoprotein</keyword>
<dbReference type="Gene3D" id="1.10.238.10">
    <property type="entry name" value="EF-hand"/>
    <property type="match status" value="1"/>
</dbReference>
<comment type="caution">
    <text evidence="7">The sequence shown here is derived from an EMBL/GenBank/DDBJ whole genome shotgun (WGS) entry which is preliminary data.</text>
</comment>
<dbReference type="InterPro" id="IPR018247">
    <property type="entry name" value="EF_Hand_1_Ca_BS"/>
</dbReference>
<feature type="domain" description="SPARC/Testican calcium-binding" evidence="6">
    <location>
        <begin position="12"/>
        <end position="77"/>
    </location>
</feature>
<dbReference type="PROSITE" id="PS00018">
    <property type="entry name" value="EF_HAND_1"/>
    <property type="match status" value="2"/>
</dbReference>
<gene>
    <name evidence="7" type="ORF">NQ314_013230</name>
</gene>
<dbReference type="InterPro" id="IPR019577">
    <property type="entry name" value="SPARC/Testican_Ca-bd-dom"/>
</dbReference>
<dbReference type="AlphaFoldDB" id="A0AAV8X9I4"/>
<dbReference type="Proteomes" id="UP001162156">
    <property type="component" value="Unassembled WGS sequence"/>
</dbReference>
<evidence type="ECO:0000256" key="3">
    <source>
        <dbReference type="ARBA" id="ARBA00022837"/>
    </source>
</evidence>
<dbReference type="SUPFAM" id="SSF47473">
    <property type="entry name" value="EF-hand"/>
    <property type="match status" value="1"/>
</dbReference>
<keyword evidence="3" id="KW-0106">Calcium</keyword>
<dbReference type="InterPro" id="IPR011992">
    <property type="entry name" value="EF-hand-dom_pair"/>
</dbReference>